<dbReference type="PIRSF" id="PIRSF000137">
    <property type="entry name" value="Alcohol_oxidase"/>
    <property type="match status" value="1"/>
</dbReference>
<reference evidence="7 8" key="1">
    <citation type="journal article" date="2013" name="Biodegradation">
        <title>Quantitative proteomic analysis of ibuprofen-degrading Patulibacter sp. strain I11.</title>
        <authorList>
            <person name="Almeida B."/>
            <person name="Kjeldal H."/>
            <person name="Lolas I."/>
            <person name="Knudsen A.D."/>
            <person name="Carvalho G."/>
            <person name="Nielsen K.L."/>
            <person name="Barreto Crespo M.T."/>
            <person name="Stensballe A."/>
            <person name="Nielsen J.L."/>
        </authorList>
    </citation>
    <scope>NUCLEOTIDE SEQUENCE [LARGE SCALE GENOMIC DNA]</scope>
    <source>
        <strain evidence="7 8">I11</strain>
    </source>
</reference>
<evidence type="ECO:0000313" key="8">
    <source>
        <dbReference type="Proteomes" id="UP000005143"/>
    </source>
</evidence>
<feature type="domain" description="Glucose-methanol-choline oxidoreductase N-terminal" evidence="6">
    <location>
        <begin position="268"/>
        <end position="282"/>
    </location>
</feature>
<dbReference type="InterPro" id="IPR000172">
    <property type="entry name" value="GMC_OxRdtase_N"/>
</dbReference>
<dbReference type="SUPFAM" id="SSF51905">
    <property type="entry name" value="FAD/NAD(P)-binding domain"/>
    <property type="match status" value="1"/>
</dbReference>
<keyword evidence="7" id="KW-0560">Oxidoreductase</keyword>
<proteinExistence type="inferred from homology"/>
<sequence>MPSAITSDTPIPRSKIMGFDHIVIGAGAAGCVVAARLSEDPDRRVLLIEAGGHNRRLSVKAPAAFASQFDTKLDWAYRTEPEEHLAGRELFHPRGRLLGGCSSMNAMMYVRGSAHDFDSWEAGGATGWSAEDVLPFFVRSEDNEDLRDRYHGQGGPLHVQTVRDPDPVTLATVEACAQAGITRRDDINGEHQDGVALTQVNVRDGVRHDTATAFLGPARRRPNLEILTGALVHRVVLRGGRAVAVELSDRRNRIRQIEASGDIVLCAGAFGTPEVLQRSGIGPAEHLRAVGIAPAVDLPAVGHHLMDHPFQFVNVELDERTPGLFGIEHPRNVARWLATRKGPLTTNVGEGLAFIRTDPSLPAADVELVIAPIYFWEHGRGQHPRPAFSIGLSLVAPESRGSVLVSSGDPTQKARVRLNLLSQGSEVDAIVRAIQRTREIVAQPALDGIRGPEINPGPWTADDGSLRGFIRHTAQHTYHPACSARIGSPEEGACDPELRVHGVEGLRIGDASAMPTVTRGNTHAPTIMIGERCADFIRRGASAEQVREARPAATTA</sequence>
<evidence type="ECO:0000256" key="1">
    <source>
        <dbReference type="ARBA" id="ARBA00001974"/>
    </source>
</evidence>
<protein>
    <submittedName>
        <fullName evidence="7">Choline dehydrogenase</fullName>
        <ecNumber evidence="7">1.1.99.1</ecNumber>
    </submittedName>
</protein>
<dbReference type="PANTHER" id="PTHR11552:SF147">
    <property type="entry name" value="CHOLINE DEHYDROGENASE, MITOCHONDRIAL"/>
    <property type="match status" value="1"/>
</dbReference>
<evidence type="ECO:0000256" key="4">
    <source>
        <dbReference type="ARBA" id="ARBA00022827"/>
    </source>
</evidence>
<keyword evidence="3" id="KW-0285">Flavoprotein</keyword>
<dbReference type="EMBL" id="AGUD01000192">
    <property type="protein sequence ID" value="EHN10981.1"/>
    <property type="molecule type" value="Genomic_DNA"/>
</dbReference>
<dbReference type="SUPFAM" id="SSF54373">
    <property type="entry name" value="FAD-linked reductases, C-terminal domain"/>
    <property type="match status" value="1"/>
</dbReference>
<keyword evidence="4 5" id="KW-0274">FAD</keyword>
<evidence type="ECO:0000313" key="7">
    <source>
        <dbReference type="EMBL" id="EHN10981.1"/>
    </source>
</evidence>
<dbReference type="PANTHER" id="PTHR11552">
    <property type="entry name" value="GLUCOSE-METHANOL-CHOLINE GMC OXIDOREDUCTASE"/>
    <property type="match status" value="1"/>
</dbReference>
<dbReference type="PROSITE" id="PS00624">
    <property type="entry name" value="GMC_OXRED_2"/>
    <property type="match status" value="1"/>
</dbReference>
<evidence type="ECO:0000256" key="3">
    <source>
        <dbReference type="ARBA" id="ARBA00022630"/>
    </source>
</evidence>
<keyword evidence="8" id="KW-1185">Reference proteome</keyword>
<gene>
    <name evidence="7" type="ORF">PAI11_21130</name>
</gene>
<name>H0E5L8_9ACTN</name>
<dbReference type="Pfam" id="PF00732">
    <property type="entry name" value="GMC_oxred_N"/>
    <property type="match status" value="1"/>
</dbReference>
<dbReference type="Proteomes" id="UP000005143">
    <property type="component" value="Unassembled WGS sequence"/>
</dbReference>
<dbReference type="EC" id="1.1.99.1" evidence="7"/>
<evidence type="ECO:0000256" key="2">
    <source>
        <dbReference type="ARBA" id="ARBA00010790"/>
    </source>
</evidence>
<accession>H0E5L8</accession>
<dbReference type="GO" id="GO:0008812">
    <property type="term" value="F:choline dehydrogenase activity"/>
    <property type="evidence" value="ECO:0007669"/>
    <property type="project" value="UniProtKB-EC"/>
</dbReference>
<dbReference type="GO" id="GO:0050660">
    <property type="term" value="F:flavin adenine dinucleotide binding"/>
    <property type="evidence" value="ECO:0007669"/>
    <property type="project" value="InterPro"/>
</dbReference>
<dbReference type="PATRIC" id="fig|1097667.3.peg.2095"/>
<dbReference type="InterPro" id="IPR012132">
    <property type="entry name" value="GMC_OxRdtase"/>
</dbReference>
<dbReference type="Gene3D" id="3.30.560.10">
    <property type="entry name" value="Glucose Oxidase, domain 3"/>
    <property type="match status" value="1"/>
</dbReference>
<dbReference type="AlphaFoldDB" id="H0E5L8"/>
<dbReference type="InterPro" id="IPR007867">
    <property type="entry name" value="GMC_OxRtase_C"/>
</dbReference>
<evidence type="ECO:0000259" key="6">
    <source>
        <dbReference type="PROSITE" id="PS00624"/>
    </source>
</evidence>
<evidence type="ECO:0000256" key="5">
    <source>
        <dbReference type="PIRSR" id="PIRSR000137-2"/>
    </source>
</evidence>
<dbReference type="Gene3D" id="3.50.50.60">
    <property type="entry name" value="FAD/NAD(P)-binding domain"/>
    <property type="match status" value="1"/>
</dbReference>
<comment type="cofactor">
    <cofactor evidence="1 5">
        <name>FAD</name>
        <dbReference type="ChEBI" id="CHEBI:57692"/>
    </cofactor>
</comment>
<dbReference type="Pfam" id="PF05199">
    <property type="entry name" value="GMC_oxred_C"/>
    <property type="match status" value="1"/>
</dbReference>
<organism evidence="7 8">
    <name type="scientific">Patulibacter medicamentivorans</name>
    <dbReference type="NCBI Taxonomy" id="1097667"/>
    <lineage>
        <taxon>Bacteria</taxon>
        <taxon>Bacillati</taxon>
        <taxon>Actinomycetota</taxon>
        <taxon>Thermoleophilia</taxon>
        <taxon>Solirubrobacterales</taxon>
        <taxon>Patulibacteraceae</taxon>
        <taxon>Patulibacter</taxon>
    </lineage>
</organism>
<dbReference type="InterPro" id="IPR036188">
    <property type="entry name" value="FAD/NAD-bd_sf"/>
</dbReference>
<comment type="similarity">
    <text evidence="2">Belongs to the GMC oxidoreductase family.</text>
</comment>
<comment type="caution">
    <text evidence="7">The sequence shown here is derived from an EMBL/GenBank/DDBJ whole genome shotgun (WGS) entry which is preliminary data.</text>
</comment>
<feature type="binding site" evidence="5">
    <location>
        <position position="232"/>
    </location>
    <ligand>
        <name>FAD</name>
        <dbReference type="ChEBI" id="CHEBI:57692"/>
    </ligand>
</feature>